<dbReference type="EMBL" id="JAGRRH010000006">
    <property type="protein sequence ID" value="KAG7368536.1"/>
    <property type="molecule type" value="Genomic_DNA"/>
</dbReference>
<dbReference type="CDD" id="cd00315">
    <property type="entry name" value="Cyt_C5_DNA_methylase"/>
    <property type="match status" value="1"/>
</dbReference>
<dbReference type="PANTHER" id="PTHR46098">
    <property type="entry name" value="TRNA (CYTOSINE(38)-C(5))-METHYLTRANSFERASE"/>
    <property type="match status" value="1"/>
</dbReference>
<dbReference type="AlphaFoldDB" id="A0A9K3LXS0"/>
<dbReference type="GO" id="GO:0008270">
    <property type="term" value="F:zinc ion binding"/>
    <property type="evidence" value="ECO:0007669"/>
    <property type="project" value="InterPro"/>
</dbReference>
<dbReference type="Pfam" id="PF00145">
    <property type="entry name" value="DNA_methylase"/>
    <property type="match status" value="1"/>
</dbReference>
<dbReference type="OrthoDB" id="40157at2759"/>
<organism evidence="6 7">
    <name type="scientific">Nitzschia inconspicua</name>
    <dbReference type="NCBI Taxonomy" id="303405"/>
    <lineage>
        <taxon>Eukaryota</taxon>
        <taxon>Sar</taxon>
        <taxon>Stramenopiles</taxon>
        <taxon>Ochrophyta</taxon>
        <taxon>Bacillariophyta</taxon>
        <taxon>Bacillariophyceae</taxon>
        <taxon>Bacillariophycidae</taxon>
        <taxon>Bacillariales</taxon>
        <taxon>Bacillariaceae</taxon>
        <taxon>Nitzschia</taxon>
    </lineage>
</organism>
<dbReference type="GO" id="GO:0003676">
    <property type="term" value="F:nucleic acid binding"/>
    <property type="evidence" value="ECO:0007669"/>
    <property type="project" value="InterPro"/>
</dbReference>
<dbReference type="InterPro" id="IPR001878">
    <property type="entry name" value="Znf_CCHC"/>
</dbReference>
<evidence type="ECO:0000313" key="6">
    <source>
        <dbReference type="EMBL" id="KAG7368536.1"/>
    </source>
</evidence>
<reference evidence="6" key="2">
    <citation type="submission" date="2021-04" db="EMBL/GenBank/DDBJ databases">
        <authorList>
            <person name="Podell S."/>
        </authorList>
    </citation>
    <scope>NUCLEOTIDE SEQUENCE</scope>
    <source>
        <strain evidence="6">Hildebrandi</strain>
    </source>
</reference>
<dbReference type="PROSITE" id="PS00094">
    <property type="entry name" value="C5_MTASE_1"/>
    <property type="match status" value="1"/>
</dbReference>
<evidence type="ECO:0000256" key="1">
    <source>
        <dbReference type="ARBA" id="ARBA00022603"/>
    </source>
</evidence>
<keyword evidence="3 4" id="KW-0949">S-adenosyl-L-methionine</keyword>
<accession>A0A9K3LXS0</accession>
<keyword evidence="7" id="KW-1185">Reference proteome</keyword>
<comment type="similarity">
    <text evidence="4">Belongs to the class I-like SAM-binding methyltransferase superfamily. C5-methyltransferase family.</text>
</comment>
<dbReference type="InterPro" id="IPR018117">
    <property type="entry name" value="C5_DNA_meth_AS"/>
</dbReference>
<feature type="domain" description="CCHC-type" evidence="5">
    <location>
        <begin position="12"/>
        <end position="28"/>
    </location>
</feature>
<protein>
    <submittedName>
        <fullName evidence="6">DNA-cytosine methyltransferase</fullName>
    </submittedName>
</protein>
<evidence type="ECO:0000259" key="5">
    <source>
        <dbReference type="SMART" id="SM00343"/>
    </source>
</evidence>
<comment type="caution">
    <text evidence="6">The sequence shown here is derived from an EMBL/GenBank/DDBJ whole genome shotgun (WGS) entry which is preliminary data.</text>
</comment>
<proteinExistence type="inferred from homology"/>
<dbReference type="InterPro" id="IPR050750">
    <property type="entry name" value="C5-MTase"/>
</dbReference>
<keyword evidence="2 4" id="KW-0808">Transferase</keyword>
<dbReference type="SMART" id="SM00343">
    <property type="entry name" value="ZnF_C2HC"/>
    <property type="match status" value="2"/>
</dbReference>
<evidence type="ECO:0000256" key="4">
    <source>
        <dbReference type="PROSITE-ProRule" id="PRU01016"/>
    </source>
</evidence>
<keyword evidence="1 4" id="KW-0489">Methyltransferase</keyword>
<dbReference type="GO" id="GO:0008168">
    <property type="term" value="F:methyltransferase activity"/>
    <property type="evidence" value="ECO:0007669"/>
    <property type="project" value="UniProtKB-KW"/>
</dbReference>
<dbReference type="PROSITE" id="PS51679">
    <property type="entry name" value="SAM_MT_C5"/>
    <property type="match status" value="1"/>
</dbReference>
<evidence type="ECO:0000256" key="2">
    <source>
        <dbReference type="ARBA" id="ARBA00022679"/>
    </source>
</evidence>
<dbReference type="InterPro" id="IPR001525">
    <property type="entry name" value="C5_MeTfrase"/>
</dbReference>
<name>A0A9K3LXS0_9STRA</name>
<evidence type="ECO:0000256" key="3">
    <source>
        <dbReference type="ARBA" id="ARBA00022691"/>
    </source>
</evidence>
<reference evidence="6" key="1">
    <citation type="journal article" date="2021" name="Sci. Rep.">
        <title>Diploid genomic architecture of Nitzschia inconspicua, an elite biomass production diatom.</title>
        <authorList>
            <person name="Oliver A."/>
            <person name="Podell S."/>
            <person name="Pinowska A."/>
            <person name="Traller J.C."/>
            <person name="Smith S.R."/>
            <person name="McClure R."/>
            <person name="Beliaev A."/>
            <person name="Bohutskyi P."/>
            <person name="Hill E.A."/>
            <person name="Rabines A."/>
            <person name="Zheng H."/>
            <person name="Allen L.Z."/>
            <person name="Kuo A."/>
            <person name="Grigoriev I.V."/>
            <person name="Allen A.E."/>
            <person name="Hazlebeck D."/>
            <person name="Allen E.E."/>
        </authorList>
    </citation>
    <scope>NUCLEOTIDE SEQUENCE</scope>
    <source>
        <strain evidence="6">Hildebrandi</strain>
    </source>
</reference>
<evidence type="ECO:0000313" key="7">
    <source>
        <dbReference type="Proteomes" id="UP000693970"/>
    </source>
</evidence>
<dbReference type="Proteomes" id="UP000693970">
    <property type="component" value="Unassembled WGS sequence"/>
</dbReference>
<dbReference type="PANTHER" id="PTHR46098:SF1">
    <property type="entry name" value="TRNA (CYTOSINE(38)-C(5))-METHYLTRANSFERASE"/>
    <property type="match status" value="1"/>
</dbReference>
<dbReference type="NCBIfam" id="TIGR00675">
    <property type="entry name" value="dcm"/>
    <property type="match status" value="1"/>
</dbReference>
<feature type="domain" description="CCHC-type" evidence="5">
    <location>
        <begin position="30"/>
        <end position="46"/>
    </location>
</feature>
<feature type="active site" evidence="4">
    <location>
        <position position="148"/>
    </location>
</feature>
<sequence>MPNALRRKKNAGCYHCGSCEHRARFCPTEKCRNCGGLGHNVGGCPSKSHPLVDLGLFHAAAINIGDSTATRGSDLGNFTYAELFAGMGGFRVALDRLGGHCVFASETDRFCRQMYSKNFGGDRPAGDITQISSDQVPDHDLLVGGFPCQPFSSSGSRQGMNDQKGVLFREICRVLVVKQPKIFLLENVRGLLLHNDGDTLRLIVDELVQCGYRVVHQLIDSRNLLPQERWRLYFAGIRRDIAAQNRPYDFPSLPMLSRGLRDIIHTKDGEKDQLKEDFQKLILSSRQLEKVRSQKYTLLYPEARFMVDLTRPAKTFQSSYSKYMVGSQFVPAGTGWRRFSTREAARLQGFPETFQLCSQRAYHMIGNAVAPPVVAMIVTPLLQKINPFMVSSNHLGWEITKQLLLEASPNDYRRELLEQKLEQTNVGTA</sequence>
<gene>
    <name evidence="6" type="ORF">IV203_031279</name>
</gene>
<dbReference type="GO" id="GO:0032259">
    <property type="term" value="P:methylation"/>
    <property type="evidence" value="ECO:0007669"/>
    <property type="project" value="UniProtKB-KW"/>
</dbReference>